<feature type="compositionally biased region" description="Basic and acidic residues" evidence="1">
    <location>
        <begin position="131"/>
        <end position="144"/>
    </location>
</feature>
<feature type="region of interest" description="Disordered" evidence="1">
    <location>
        <begin position="156"/>
        <end position="285"/>
    </location>
</feature>
<feature type="region of interest" description="Disordered" evidence="1">
    <location>
        <begin position="311"/>
        <end position="337"/>
    </location>
</feature>
<dbReference type="OrthoDB" id="331341at2759"/>
<feature type="region of interest" description="Disordered" evidence="1">
    <location>
        <begin position="111"/>
        <end position="144"/>
    </location>
</feature>
<protein>
    <submittedName>
        <fullName evidence="2">Uncharacterized protein</fullName>
    </submittedName>
</protein>
<sequence length="417" mass="44798">MRAHDDEEDRAYGDRGKGVQWAPVEATVHPYIVGGPNPSANALADTPPGGVSALPFQRRPAAPTTMNHEELDLDDDVEADSDDDDGAYVVGSGGAVGERLDANAWQREADGTIQEGMVDEAKAKRAQSRRAGADDESKGHKAKGVWERYEEDYDAAGEWNTDGGDKEGGVRVEPFNLKRERARGDIDEDGNFTRVDRLLKRHRARAEGQGGPHGNDDDDDAPPAAAADDGVDDDDDDDGEDVEPEEQGDAAWFAAAQVARPEVAEQHKRQFSALSDAGPTQATQHQTAMWMRELAAHLEFSEETVSAALRRLGGKSAKNNKSLPPALRRAAEKAGAANKAKIEDVTRLSMSLMDAGEMDIYEHTKRQLDRMADVVLGSPGQQQPGNVVVVGVGGVGANNANTPTPVVDDMFADDDDE</sequence>
<evidence type="ECO:0000313" key="3">
    <source>
        <dbReference type="Proteomes" id="UP000660262"/>
    </source>
</evidence>
<comment type="caution">
    <text evidence="2">The sequence shown here is derived from an EMBL/GenBank/DDBJ whole genome shotgun (WGS) entry which is preliminary data.</text>
</comment>
<feature type="compositionally biased region" description="Basic and acidic residues" evidence="1">
    <location>
        <begin position="163"/>
        <end position="185"/>
    </location>
</feature>
<proteinExistence type="predicted"/>
<dbReference type="AlphaFoldDB" id="A0A830HGS3"/>
<keyword evidence="3" id="KW-1185">Reference proteome</keyword>
<dbReference type="GO" id="GO:0005682">
    <property type="term" value="C:U5 snRNP"/>
    <property type="evidence" value="ECO:0007669"/>
    <property type="project" value="InterPro"/>
</dbReference>
<name>A0A830HGS3_9CHLO</name>
<gene>
    <name evidence="2" type="ORF">PPROV_000303100</name>
</gene>
<feature type="compositionally biased region" description="Acidic residues" evidence="1">
    <location>
        <begin position="71"/>
        <end position="86"/>
    </location>
</feature>
<evidence type="ECO:0000313" key="2">
    <source>
        <dbReference type="EMBL" id="GHP04277.1"/>
    </source>
</evidence>
<feature type="region of interest" description="Disordered" evidence="1">
    <location>
        <begin position="32"/>
        <end position="94"/>
    </location>
</feature>
<evidence type="ECO:0000256" key="1">
    <source>
        <dbReference type="SAM" id="MobiDB-lite"/>
    </source>
</evidence>
<feature type="region of interest" description="Disordered" evidence="1">
    <location>
        <begin position="398"/>
        <end position="417"/>
    </location>
</feature>
<dbReference type="EMBL" id="BNJQ01000007">
    <property type="protein sequence ID" value="GHP04277.1"/>
    <property type="molecule type" value="Genomic_DNA"/>
</dbReference>
<dbReference type="PANTHER" id="PTHR13138">
    <property type="entry name" value="PROTEIN LIN1"/>
    <property type="match status" value="1"/>
</dbReference>
<reference evidence="2" key="1">
    <citation type="submission" date="2020-10" db="EMBL/GenBank/DDBJ databases">
        <title>Unveiling of a novel bifunctional photoreceptor, Dualchrome1, isolated from a cosmopolitan green alga.</title>
        <authorList>
            <person name="Suzuki S."/>
            <person name="Kawachi M."/>
        </authorList>
    </citation>
    <scope>NUCLEOTIDE SEQUENCE</scope>
    <source>
        <strain evidence="2">NIES 2893</strain>
    </source>
</reference>
<feature type="compositionally biased region" description="Acidic residues" evidence="1">
    <location>
        <begin position="229"/>
        <end position="248"/>
    </location>
</feature>
<organism evidence="2 3">
    <name type="scientific">Pycnococcus provasolii</name>
    <dbReference type="NCBI Taxonomy" id="41880"/>
    <lineage>
        <taxon>Eukaryota</taxon>
        <taxon>Viridiplantae</taxon>
        <taxon>Chlorophyta</taxon>
        <taxon>Pseudoscourfieldiophyceae</taxon>
        <taxon>Pseudoscourfieldiales</taxon>
        <taxon>Pycnococcaceae</taxon>
        <taxon>Pycnococcus</taxon>
    </lineage>
</organism>
<dbReference type="PANTHER" id="PTHR13138:SF3">
    <property type="entry name" value="CD2 ANTIGEN CYTOPLASMIC TAIL-BINDING PROTEIN 2"/>
    <property type="match status" value="1"/>
</dbReference>
<accession>A0A830HGS3</accession>
<dbReference type="Proteomes" id="UP000660262">
    <property type="component" value="Unassembled WGS sequence"/>
</dbReference>
<dbReference type="InterPro" id="IPR039905">
    <property type="entry name" value="CD2BP2/Lin1"/>
</dbReference>